<dbReference type="EMBL" id="CP018047">
    <property type="protein sequence ID" value="AQU66005.1"/>
    <property type="molecule type" value="Genomic_DNA"/>
</dbReference>
<dbReference type="PANTHER" id="PTHR43005:SF1">
    <property type="entry name" value="SPERMIDINE_PUTRESCINE TRANSPORT SYSTEM PERMEASE PROTEIN"/>
    <property type="match status" value="1"/>
</dbReference>
<dbReference type="InterPro" id="IPR035906">
    <property type="entry name" value="MetI-like_sf"/>
</dbReference>
<keyword evidence="2 7" id="KW-0813">Transport</keyword>
<comment type="subcellular location">
    <subcellularLocation>
        <location evidence="1 7">Cell membrane</location>
        <topology evidence="1 7">Multi-pass membrane protein</topology>
    </subcellularLocation>
</comment>
<protein>
    <submittedName>
        <fullName evidence="10">ABC transporter permease</fullName>
    </submittedName>
</protein>
<dbReference type="CDD" id="cd06261">
    <property type="entry name" value="TM_PBP2"/>
    <property type="match status" value="1"/>
</dbReference>
<dbReference type="SUPFAM" id="SSF161098">
    <property type="entry name" value="MetI-like"/>
    <property type="match status" value="1"/>
</dbReference>
<gene>
    <name evidence="10" type="ORF">BBN63_06845</name>
</gene>
<evidence type="ECO:0000256" key="1">
    <source>
        <dbReference type="ARBA" id="ARBA00004651"/>
    </source>
</evidence>
<dbReference type="GO" id="GO:0055085">
    <property type="term" value="P:transmembrane transport"/>
    <property type="evidence" value="ECO:0007669"/>
    <property type="project" value="InterPro"/>
</dbReference>
<feature type="transmembrane region" description="Helical" evidence="7">
    <location>
        <begin position="110"/>
        <end position="135"/>
    </location>
</feature>
<feature type="transmembrane region" description="Helical" evidence="7">
    <location>
        <begin position="197"/>
        <end position="219"/>
    </location>
</feature>
<proteinExistence type="inferred from homology"/>
<evidence type="ECO:0000256" key="7">
    <source>
        <dbReference type="RuleBase" id="RU363032"/>
    </source>
</evidence>
<dbReference type="GO" id="GO:0005886">
    <property type="term" value="C:plasma membrane"/>
    <property type="evidence" value="ECO:0007669"/>
    <property type="project" value="UniProtKB-SubCell"/>
</dbReference>
<feature type="domain" description="ABC transmembrane type-1" evidence="9">
    <location>
        <begin position="110"/>
        <end position="324"/>
    </location>
</feature>
<evidence type="ECO:0000256" key="3">
    <source>
        <dbReference type="ARBA" id="ARBA00022475"/>
    </source>
</evidence>
<evidence type="ECO:0000313" key="11">
    <source>
        <dbReference type="Proteomes" id="UP000189677"/>
    </source>
</evidence>
<dbReference type="KEGG" id="snw:BBN63_06845"/>
<dbReference type="PROSITE" id="PS50928">
    <property type="entry name" value="ABC_TM1"/>
    <property type="match status" value="1"/>
</dbReference>
<evidence type="ECO:0000256" key="2">
    <source>
        <dbReference type="ARBA" id="ARBA00022448"/>
    </source>
</evidence>
<dbReference type="Proteomes" id="UP000189677">
    <property type="component" value="Chromosome"/>
</dbReference>
<evidence type="ECO:0000256" key="4">
    <source>
        <dbReference type="ARBA" id="ARBA00022692"/>
    </source>
</evidence>
<keyword evidence="4 7" id="KW-0812">Transmembrane</keyword>
<feature type="transmembrane region" description="Helical" evidence="7">
    <location>
        <begin position="47"/>
        <end position="69"/>
    </location>
</feature>
<dbReference type="PANTHER" id="PTHR43005">
    <property type="entry name" value="BLR7065 PROTEIN"/>
    <property type="match status" value="1"/>
</dbReference>
<sequence>MTTAVPSAGSFEPAAQSPSDSADSSAGGPAKTGRTAPNRPRRDRHSLLRWMFVLPALLYMTLFFGYPLVRNIVMSFQRYTPTTYFTGEAPFTGLDNWRAVFSNELFADSLWHTAVFTVGSLVGQFTIGLALAVFFSRRFRLSGVIRAVLLLPWLVPMVVSAVVWRRVLDQDHGILNSALQAVGLADGGVPWLSSPSVALLSAIMVNIWIGIPFNMVILYGGLQEIPRQLYEAAALDGASPWRAFRSVTLPLLRPVITVVLVLGFMSTVKILDLILALTSGGPADSTQTLGTVTYQLSFLQLDFGQGAVVGNVLIVISAVFAVLYLRANRADFGTGK</sequence>
<feature type="compositionally biased region" description="Low complexity" evidence="8">
    <location>
        <begin position="13"/>
        <end position="29"/>
    </location>
</feature>
<evidence type="ECO:0000256" key="6">
    <source>
        <dbReference type="ARBA" id="ARBA00023136"/>
    </source>
</evidence>
<evidence type="ECO:0000256" key="5">
    <source>
        <dbReference type="ARBA" id="ARBA00022989"/>
    </source>
</evidence>
<keyword evidence="5 7" id="KW-1133">Transmembrane helix</keyword>
<dbReference type="OrthoDB" id="34224at2"/>
<feature type="transmembrane region" description="Helical" evidence="7">
    <location>
        <begin position="147"/>
        <end position="167"/>
    </location>
</feature>
<reference evidence="10 11" key="1">
    <citation type="submission" date="2016-11" db="EMBL/GenBank/DDBJ databases">
        <title>Complete genome sequence of Streptomyces niveus SCSIO 3406.</title>
        <authorList>
            <person name="Zhu Q."/>
            <person name="Cheng W."/>
            <person name="Song Y."/>
            <person name="Li Q."/>
            <person name="Ju J."/>
        </authorList>
    </citation>
    <scope>NUCLEOTIDE SEQUENCE [LARGE SCALE GENOMIC DNA]</scope>
    <source>
        <strain evidence="10 11">SCSIO 3406</strain>
    </source>
</reference>
<dbReference type="Pfam" id="PF00528">
    <property type="entry name" value="BPD_transp_1"/>
    <property type="match status" value="1"/>
</dbReference>
<name>A0A1U9QQT5_STRNV</name>
<feature type="transmembrane region" description="Helical" evidence="7">
    <location>
        <begin position="303"/>
        <end position="325"/>
    </location>
</feature>
<comment type="similarity">
    <text evidence="7">Belongs to the binding-protein-dependent transport system permease family.</text>
</comment>
<dbReference type="InterPro" id="IPR000515">
    <property type="entry name" value="MetI-like"/>
</dbReference>
<dbReference type="AlphaFoldDB" id="A0A1U9QQT5"/>
<keyword evidence="11" id="KW-1185">Reference proteome</keyword>
<feature type="region of interest" description="Disordered" evidence="8">
    <location>
        <begin position="1"/>
        <end position="41"/>
    </location>
</feature>
<keyword evidence="6 7" id="KW-0472">Membrane</keyword>
<dbReference type="RefSeq" id="WP_078074534.1">
    <property type="nucleotide sequence ID" value="NZ_CP018047.1"/>
</dbReference>
<evidence type="ECO:0000256" key="8">
    <source>
        <dbReference type="SAM" id="MobiDB-lite"/>
    </source>
</evidence>
<keyword evidence="3" id="KW-1003">Cell membrane</keyword>
<evidence type="ECO:0000259" key="9">
    <source>
        <dbReference type="PROSITE" id="PS50928"/>
    </source>
</evidence>
<dbReference type="Gene3D" id="1.10.3720.10">
    <property type="entry name" value="MetI-like"/>
    <property type="match status" value="1"/>
</dbReference>
<feature type="transmembrane region" description="Helical" evidence="7">
    <location>
        <begin position="251"/>
        <end position="271"/>
    </location>
</feature>
<evidence type="ECO:0000313" key="10">
    <source>
        <dbReference type="EMBL" id="AQU66005.1"/>
    </source>
</evidence>
<organism evidence="10 11">
    <name type="scientific">Streptomyces niveus</name>
    <name type="common">Streptomyces spheroides</name>
    <dbReference type="NCBI Taxonomy" id="193462"/>
    <lineage>
        <taxon>Bacteria</taxon>
        <taxon>Bacillati</taxon>
        <taxon>Actinomycetota</taxon>
        <taxon>Actinomycetes</taxon>
        <taxon>Kitasatosporales</taxon>
        <taxon>Streptomycetaceae</taxon>
        <taxon>Streptomyces</taxon>
    </lineage>
</organism>
<accession>A0A1U9QQT5</accession>